<feature type="region of interest" description="Disordered" evidence="1">
    <location>
        <begin position="1"/>
        <end position="197"/>
    </location>
</feature>
<gene>
    <name evidence="3" type="ORF">WMY93_024642</name>
</gene>
<dbReference type="InterPro" id="IPR025160">
    <property type="entry name" value="AATF"/>
</dbReference>
<feature type="compositionally biased region" description="Acidic residues" evidence="1">
    <location>
        <begin position="138"/>
        <end position="178"/>
    </location>
</feature>
<evidence type="ECO:0000313" key="4">
    <source>
        <dbReference type="Proteomes" id="UP001460270"/>
    </source>
</evidence>
<name>A0AAW0N4Q3_9GOBI</name>
<reference evidence="4" key="1">
    <citation type="submission" date="2024-04" db="EMBL/GenBank/DDBJ databases">
        <title>Salinicola lusitanus LLJ914,a marine bacterium isolated from the Okinawa Trough.</title>
        <authorList>
            <person name="Li J."/>
        </authorList>
    </citation>
    <scope>NUCLEOTIDE SEQUENCE [LARGE SCALE GENOMIC DNA]</scope>
</reference>
<evidence type="ECO:0000256" key="1">
    <source>
        <dbReference type="SAM" id="MobiDB-lite"/>
    </source>
</evidence>
<dbReference type="GO" id="GO:0005730">
    <property type="term" value="C:nucleolus"/>
    <property type="evidence" value="ECO:0007669"/>
    <property type="project" value="TreeGrafter"/>
</dbReference>
<evidence type="ECO:0000259" key="2">
    <source>
        <dbReference type="Pfam" id="PF13339"/>
    </source>
</evidence>
<comment type="caution">
    <text evidence="3">The sequence shown here is derived from an EMBL/GenBank/DDBJ whole genome shotgun (WGS) entry which is preliminary data.</text>
</comment>
<dbReference type="GO" id="GO:0006357">
    <property type="term" value="P:regulation of transcription by RNA polymerase II"/>
    <property type="evidence" value="ECO:0007669"/>
    <property type="project" value="TreeGrafter"/>
</dbReference>
<dbReference type="InterPro" id="IPR039223">
    <property type="entry name" value="AATF/Bfr2"/>
</dbReference>
<protein>
    <recommendedName>
        <fullName evidence="2">AATF leucine zipper-containing domain-containing protein</fullName>
    </recommendedName>
</protein>
<evidence type="ECO:0000313" key="3">
    <source>
        <dbReference type="EMBL" id="KAK7889082.1"/>
    </source>
</evidence>
<feature type="compositionally biased region" description="Basic and acidic residues" evidence="1">
    <location>
        <begin position="47"/>
        <end position="60"/>
    </location>
</feature>
<organism evidence="3 4">
    <name type="scientific">Mugilogobius chulae</name>
    <name type="common">yellowstripe goby</name>
    <dbReference type="NCBI Taxonomy" id="88201"/>
    <lineage>
        <taxon>Eukaryota</taxon>
        <taxon>Metazoa</taxon>
        <taxon>Chordata</taxon>
        <taxon>Craniata</taxon>
        <taxon>Vertebrata</taxon>
        <taxon>Euteleostomi</taxon>
        <taxon>Actinopterygii</taxon>
        <taxon>Neopterygii</taxon>
        <taxon>Teleostei</taxon>
        <taxon>Neoteleostei</taxon>
        <taxon>Acanthomorphata</taxon>
        <taxon>Gobiaria</taxon>
        <taxon>Gobiiformes</taxon>
        <taxon>Gobioidei</taxon>
        <taxon>Gobiidae</taxon>
        <taxon>Gobionellinae</taxon>
        <taxon>Mugilogobius</taxon>
    </lineage>
</organism>
<dbReference type="Proteomes" id="UP001460270">
    <property type="component" value="Unassembled WGS sequence"/>
</dbReference>
<feature type="region of interest" description="Disordered" evidence="1">
    <location>
        <begin position="263"/>
        <end position="282"/>
    </location>
</feature>
<feature type="domain" description="AATF leucine zipper-containing" evidence="2">
    <location>
        <begin position="193"/>
        <end position="216"/>
    </location>
</feature>
<dbReference type="AlphaFoldDB" id="A0AAW0N4Q3"/>
<dbReference type="Pfam" id="PF13339">
    <property type="entry name" value="AATF-Che1"/>
    <property type="match status" value="2"/>
</dbReference>
<sequence length="347" mass="39412">MSGSFSQQLEDLLNPQPKFIDPEDDGDEETKARVIDKFDEDDDEEGRMESGERELMREMEGSEEEEDEDEEEEDAGDGEDDNDEDDEDDDVKDDDEEEPEDELQETDEENDLNDDGDDLNNSEVTFPKGVDFRKLTEGMDDLGVSEEEDDDDEEDEEDEAESGDSEEEISSEEDDMEQDSGVQTFSQDKINDEVEKGQAVKNQLALWDQLLEGRIKKSADFAGALKNSHKALKALQRSLLELHDELLGQNADTRTIVLAEQSDEEIESDEGESADGRIKSQKRKLDMSEYPAVMAKRFSSFAPYRNATLQKWHDKTRLTTGKTSKAFGAFERNVLTQIEQVLTIKKD</sequence>
<feature type="domain" description="AATF leucine zipper-containing" evidence="2">
    <location>
        <begin position="218"/>
        <end position="315"/>
    </location>
</feature>
<dbReference type="EMBL" id="JBBPFD010000018">
    <property type="protein sequence ID" value="KAK7889082.1"/>
    <property type="molecule type" value="Genomic_DNA"/>
</dbReference>
<accession>A0AAW0N4Q3</accession>
<keyword evidence="4" id="KW-1185">Reference proteome</keyword>
<dbReference type="PANTHER" id="PTHR15565">
    <property type="entry name" value="AATF PROTEIN APOPTOSIS ANTAGONIZING TRANSCRIPTION FACTOR"/>
    <property type="match status" value="1"/>
</dbReference>
<proteinExistence type="predicted"/>
<dbReference type="PANTHER" id="PTHR15565:SF0">
    <property type="entry name" value="PROTEIN AATF"/>
    <property type="match status" value="1"/>
</dbReference>
<feature type="compositionally biased region" description="Acidic residues" evidence="1">
    <location>
        <begin position="263"/>
        <end position="273"/>
    </location>
</feature>
<feature type="compositionally biased region" description="Acidic residues" evidence="1">
    <location>
        <begin position="61"/>
        <end position="120"/>
    </location>
</feature>